<dbReference type="InterPro" id="IPR006949">
    <property type="entry name" value="Barrel_Baseplate_J-like"/>
</dbReference>
<evidence type="ECO:0000313" key="5">
    <source>
        <dbReference type="EMBL" id="CDL65301.1"/>
    </source>
</evidence>
<keyword evidence="6" id="KW-1185">Reference proteome</keyword>
<dbReference type="Pfam" id="PF04865">
    <property type="entry name" value="Baseplate_J"/>
    <property type="match status" value="1"/>
</dbReference>
<dbReference type="InterPro" id="IPR058530">
    <property type="entry name" value="Baseplate_J-like_C"/>
</dbReference>
<proteinExistence type="inferred from homology"/>
<dbReference type="Pfam" id="PF26079">
    <property type="entry name" value="Baseplate_J_C"/>
    <property type="match status" value="1"/>
</dbReference>
<dbReference type="OrthoDB" id="3640at10239"/>
<dbReference type="EMBL" id="HG796225">
    <property type="protein sequence ID" value="CDL65301.1"/>
    <property type="molecule type" value="Genomic_DNA"/>
</dbReference>
<dbReference type="InterPro" id="IPR052399">
    <property type="entry name" value="Phage_Baseplate_Assmbl_Protein"/>
</dbReference>
<evidence type="ECO:0000256" key="1">
    <source>
        <dbReference type="ARBA" id="ARBA00038087"/>
    </source>
</evidence>
<name>A0A090C6U6_9CAUD</name>
<feature type="domain" description="Baseplate protein J-like barrel" evidence="2">
    <location>
        <begin position="92"/>
        <end position="172"/>
    </location>
</feature>
<dbReference type="GeneID" id="26797719"/>
<dbReference type="PANTHER" id="PTHR37829:SF3">
    <property type="entry name" value="PROTEIN JAYE-RELATED"/>
    <property type="match status" value="1"/>
</dbReference>
<feature type="domain" description="Baseplate J-like C-terminal" evidence="4">
    <location>
        <begin position="270"/>
        <end position="351"/>
    </location>
</feature>
<comment type="similarity">
    <text evidence="1">Belongs to the Mu gp47/PBSX XkdT family.</text>
</comment>
<reference evidence="5 6" key="1">
    <citation type="submission" date="2013-10" db="EMBL/GenBank/DDBJ databases">
        <authorList>
            <person name="Hargreaves K."/>
        </authorList>
    </citation>
    <scope>NUCLEOTIDE SEQUENCE [LARGE SCALE GENOMIC DNA]</scope>
</reference>
<dbReference type="KEGG" id="vg:26797719"/>
<dbReference type="InterPro" id="IPR058531">
    <property type="entry name" value="Baseplate_J_M"/>
</dbReference>
<dbReference type="RefSeq" id="YP_009226590.1">
    <property type="nucleotide sequence ID" value="NC_029116.1"/>
</dbReference>
<evidence type="ECO:0000313" key="6">
    <source>
        <dbReference type="Proteomes" id="UP000029357"/>
    </source>
</evidence>
<feature type="domain" description="Baseplate J-like central" evidence="3">
    <location>
        <begin position="193"/>
        <end position="263"/>
    </location>
</feature>
<evidence type="ECO:0000259" key="4">
    <source>
        <dbReference type="Pfam" id="PF26079"/>
    </source>
</evidence>
<evidence type="ECO:0000259" key="3">
    <source>
        <dbReference type="Pfam" id="PF26078"/>
    </source>
</evidence>
<dbReference type="Proteomes" id="UP000029357">
    <property type="component" value="Segment"/>
</dbReference>
<accession>A0A090C6U6</accession>
<gene>
    <name evidence="5" type="primary">phiCDHM13_gp18</name>
</gene>
<reference evidence="5 6" key="2">
    <citation type="submission" date="2014-09" db="EMBL/GenBank/DDBJ databases">
        <title>N/A.</title>
        <authorList>
            <person name="Hargreaves K.R."/>
            <person name="Clokie M.R.J."/>
        </authorList>
    </citation>
    <scope>NUCLEOTIDE SEQUENCE [LARGE SCALE GENOMIC DNA]</scope>
</reference>
<organism evidence="5 6">
    <name type="scientific">Clostridium phage phiCDHM13</name>
    <dbReference type="NCBI Taxonomy" id="1437363"/>
    <lineage>
        <taxon>Viruses</taxon>
        <taxon>Duplodnaviria</taxon>
        <taxon>Heunggongvirae</taxon>
        <taxon>Uroviricota</taxon>
        <taxon>Caudoviricetes</taxon>
        <taxon>Sherbrookevirus</taxon>
        <taxon>Sherbrookevirus CDHM13</taxon>
    </lineage>
</organism>
<evidence type="ECO:0000259" key="2">
    <source>
        <dbReference type="Pfam" id="PF04865"/>
    </source>
</evidence>
<sequence length="356" mass="40268">MGRWKLMYSSQTYDVIKNRTLSNIDLDIYKSEGSFLSDIVSPISTELAKFYIELSYLHKKAFIEDNFDDFLDKRVNEFGVYRKLGTEATGEVIFEGKAGTIVQNGTIISYNELLFVVIKDIVISSEIEQNTSPVQALEIGIRYNIPANTEFKLQDEINGISKIYNNLDFKGGTEIETDEELKERFYKIQKNQATSGNKAHYEAWALEVEGVYNAKIYPRWDGPGTVKVLIFGENNQAVDTEVIERCKEHIEIEMPIGPALTVLTPTILDINISASIKLEAGYTLDFVKESFLESINSYLINVNKEIIYTKVSAILASTEGLHDFSNLLLNNKAENIVFEEDKVPSVTTLNFSEVVQ</sequence>
<dbReference type="Pfam" id="PF26078">
    <property type="entry name" value="Baseplate_J_M"/>
    <property type="match status" value="1"/>
</dbReference>
<dbReference type="PANTHER" id="PTHR37829">
    <property type="entry name" value="PHAGE-LIKE ELEMENT PBSX PROTEIN XKDT"/>
    <property type="match status" value="1"/>
</dbReference>
<protein>
    <submittedName>
        <fullName evidence="5">Putative baseplate-J protein</fullName>
    </submittedName>
</protein>